<reference evidence="1" key="2">
    <citation type="journal article" date="2015" name="Data Brief">
        <title>Shoot transcriptome of the giant reed, Arundo donax.</title>
        <authorList>
            <person name="Barrero R.A."/>
            <person name="Guerrero F.D."/>
            <person name="Moolhuijzen P."/>
            <person name="Goolsby J.A."/>
            <person name="Tidwell J."/>
            <person name="Bellgard S.E."/>
            <person name="Bellgard M.I."/>
        </authorList>
    </citation>
    <scope>NUCLEOTIDE SEQUENCE</scope>
    <source>
        <tissue evidence="1">Shoot tissue taken approximately 20 cm above the soil surface</tissue>
    </source>
</reference>
<protein>
    <submittedName>
        <fullName evidence="1">Uncharacterized protein</fullName>
    </submittedName>
</protein>
<dbReference type="AlphaFoldDB" id="A0A0A9FDP8"/>
<evidence type="ECO:0000313" key="1">
    <source>
        <dbReference type="EMBL" id="JAE11115.1"/>
    </source>
</evidence>
<reference evidence="1" key="1">
    <citation type="submission" date="2014-09" db="EMBL/GenBank/DDBJ databases">
        <authorList>
            <person name="Magalhaes I.L.F."/>
            <person name="Oliveira U."/>
            <person name="Santos F.R."/>
            <person name="Vidigal T.H.D.A."/>
            <person name="Brescovit A.D."/>
            <person name="Santos A.J."/>
        </authorList>
    </citation>
    <scope>NUCLEOTIDE SEQUENCE</scope>
    <source>
        <tissue evidence="1">Shoot tissue taken approximately 20 cm above the soil surface</tissue>
    </source>
</reference>
<sequence length="53" mass="5719">MIISFGLFLATQPDLKRLHSCSFSASNFSINRKGREGSMLSTVAPSSRLSSSP</sequence>
<organism evidence="1">
    <name type="scientific">Arundo donax</name>
    <name type="common">Giant reed</name>
    <name type="synonym">Donax arundinaceus</name>
    <dbReference type="NCBI Taxonomy" id="35708"/>
    <lineage>
        <taxon>Eukaryota</taxon>
        <taxon>Viridiplantae</taxon>
        <taxon>Streptophyta</taxon>
        <taxon>Embryophyta</taxon>
        <taxon>Tracheophyta</taxon>
        <taxon>Spermatophyta</taxon>
        <taxon>Magnoliopsida</taxon>
        <taxon>Liliopsida</taxon>
        <taxon>Poales</taxon>
        <taxon>Poaceae</taxon>
        <taxon>PACMAD clade</taxon>
        <taxon>Arundinoideae</taxon>
        <taxon>Arundineae</taxon>
        <taxon>Arundo</taxon>
    </lineage>
</organism>
<proteinExistence type="predicted"/>
<dbReference type="EMBL" id="GBRH01186781">
    <property type="protein sequence ID" value="JAE11115.1"/>
    <property type="molecule type" value="Transcribed_RNA"/>
</dbReference>
<name>A0A0A9FDP8_ARUDO</name>
<accession>A0A0A9FDP8</accession>